<protein>
    <submittedName>
        <fullName evidence="2">Uncharacterized protein</fullName>
    </submittedName>
</protein>
<evidence type="ECO:0000256" key="1">
    <source>
        <dbReference type="SAM" id="MobiDB-lite"/>
    </source>
</evidence>
<organism evidence="2 3">
    <name type="scientific">Macrosiphum euphorbiae</name>
    <name type="common">potato aphid</name>
    <dbReference type="NCBI Taxonomy" id="13131"/>
    <lineage>
        <taxon>Eukaryota</taxon>
        <taxon>Metazoa</taxon>
        <taxon>Ecdysozoa</taxon>
        <taxon>Arthropoda</taxon>
        <taxon>Hexapoda</taxon>
        <taxon>Insecta</taxon>
        <taxon>Pterygota</taxon>
        <taxon>Neoptera</taxon>
        <taxon>Paraneoptera</taxon>
        <taxon>Hemiptera</taxon>
        <taxon>Sternorrhyncha</taxon>
        <taxon>Aphidomorpha</taxon>
        <taxon>Aphidoidea</taxon>
        <taxon>Aphididae</taxon>
        <taxon>Macrosiphini</taxon>
        <taxon>Macrosiphum</taxon>
    </lineage>
</organism>
<sequence>MDGEPRYYNSFGTQIPLHIANKHPTVYYSMGKVIPLQNEDGVTTLAPKSKRNLSSSSTGSPSHHEKKSKLFDSPNRFACLPIDDDSNDEVFPVSCDNSPTANAVRNLTSDQQHAKPATTLPPPIYVKNVSDITLFKNSLSSRIDINRLSFKATRSYLSVRPKDADSFNAVINFLRETIFGNHSFLPSHQRPFRVVI</sequence>
<comment type="caution">
    <text evidence="2">The sequence shown here is derived from an EMBL/GenBank/DDBJ whole genome shotgun (WGS) entry which is preliminary data.</text>
</comment>
<accession>A0AAV0WTQ4</accession>
<gene>
    <name evidence="2" type="ORF">MEUPH1_LOCUS14504</name>
</gene>
<evidence type="ECO:0000313" key="2">
    <source>
        <dbReference type="EMBL" id="CAI6359053.1"/>
    </source>
</evidence>
<proteinExistence type="predicted"/>
<dbReference type="Proteomes" id="UP001160148">
    <property type="component" value="Unassembled WGS sequence"/>
</dbReference>
<keyword evidence="3" id="KW-1185">Reference proteome</keyword>
<dbReference type="EMBL" id="CARXXK010000002">
    <property type="protein sequence ID" value="CAI6359053.1"/>
    <property type="molecule type" value="Genomic_DNA"/>
</dbReference>
<reference evidence="2 3" key="1">
    <citation type="submission" date="2023-01" db="EMBL/GenBank/DDBJ databases">
        <authorList>
            <person name="Whitehead M."/>
        </authorList>
    </citation>
    <scope>NUCLEOTIDE SEQUENCE [LARGE SCALE GENOMIC DNA]</scope>
</reference>
<feature type="region of interest" description="Disordered" evidence="1">
    <location>
        <begin position="47"/>
        <end position="69"/>
    </location>
</feature>
<evidence type="ECO:0000313" key="3">
    <source>
        <dbReference type="Proteomes" id="UP001160148"/>
    </source>
</evidence>
<dbReference type="AlphaFoldDB" id="A0AAV0WTQ4"/>
<name>A0AAV0WTQ4_9HEMI</name>